<name>A0ABU8T556_9PSEU</name>
<sequence>MTIDPARWAYLFEHPGADPARDVLVLDSPAQRSVIVGVPDTASAPAVAATLVREEGITLVELCGGFGAAAVAEVAAAVGPGIAVGAVTFGPDQVAAATAYSAVATRAAAAVAERTPVRGPAGPAAG</sequence>
<keyword evidence="2" id="KW-1185">Reference proteome</keyword>
<dbReference type="InterPro" id="IPR045441">
    <property type="entry name" value="DUF6506"/>
</dbReference>
<accession>A0ABU8T556</accession>
<gene>
    <name evidence="1" type="ORF">WJX68_08995</name>
</gene>
<comment type="caution">
    <text evidence="1">The sequence shown here is derived from an EMBL/GenBank/DDBJ whole genome shotgun (WGS) entry which is preliminary data.</text>
</comment>
<dbReference type="EMBL" id="JBBJUP010000006">
    <property type="protein sequence ID" value="MEJ8279064.1"/>
    <property type="molecule type" value="Genomic_DNA"/>
</dbReference>
<proteinExistence type="predicted"/>
<dbReference type="Pfam" id="PF20116">
    <property type="entry name" value="DUF6506"/>
    <property type="match status" value="1"/>
</dbReference>
<reference evidence="1 2" key="1">
    <citation type="submission" date="2024-03" db="EMBL/GenBank/DDBJ databases">
        <title>Draft genome sequence of Pseudonocardia sp. DW16-2.</title>
        <authorList>
            <person name="Duangmal K."/>
        </authorList>
    </citation>
    <scope>NUCLEOTIDE SEQUENCE [LARGE SCALE GENOMIC DNA]</scope>
    <source>
        <strain evidence="1 2">DW16-2</strain>
    </source>
</reference>
<dbReference type="RefSeq" id="WP_340287968.1">
    <property type="nucleotide sequence ID" value="NZ_JBBJUP010000006.1"/>
</dbReference>
<evidence type="ECO:0000313" key="2">
    <source>
        <dbReference type="Proteomes" id="UP001364211"/>
    </source>
</evidence>
<dbReference type="Proteomes" id="UP001364211">
    <property type="component" value="Unassembled WGS sequence"/>
</dbReference>
<protein>
    <submittedName>
        <fullName evidence="1">DUF6506 family protein</fullName>
    </submittedName>
</protein>
<organism evidence="1 2">
    <name type="scientific">Pseudonocardia spirodelae</name>
    <dbReference type="NCBI Taxonomy" id="3133431"/>
    <lineage>
        <taxon>Bacteria</taxon>
        <taxon>Bacillati</taxon>
        <taxon>Actinomycetota</taxon>
        <taxon>Actinomycetes</taxon>
        <taxon>Pseudonocardiales</taxon>
        <taxon>Pseudonocardiaceae</taxon>
        <taxon>Pseudonocardia</taxon>
    </lineage>
</organism>
<evidence type="ECO:0000313" key="1">
    <source>
        <dbReference type="EMBL" id="MEJ8279064.1"/>
    </source>
</evidence>